<accession>A0A6C0KT66</accession>
<organism evidence="1">
    <name type="scientific">viral metagenome</name>
    <dbReference type="NCBI Taxonomy" id="1070528"/>
    <lineage>
        <taxon>unclassified sequences</taxon>
        <taxon>metagenomes</taxon>
        <taxon>organismal metagenomes</taxon>
    </lineage>
</organism>
<dbReference type="EMBL" id="MN740968">
    <property type="protein sequence ID" value="QHU20391.1"/>
    <property type="molecule type" value="Genomic_DNA"/>
</dbReference>
<name>A0A6C0KT66_9ZZZZ</name>
<protein>
    <recommendedName>
        <fullName evidence="2">Glycosyltransferase</fullName>
    </recommendedName>
</protein>
<reference evidence="1" key="1">
    <citation type="journal article" date="2020" name="Nature">
        <title>Giant virus diversity and host interactions through global metagenomics.</title>
        <authorList>
            <person name="Schulz F."/>
            <person name="Roux S."/>
            <person name="Paez-Espino D."/>
            <person name="Jungbluth S."/>
            <person name="Walsh D.A."/>
            <person name="Denef V.J."/>
            <person name="McMahon K.D."/>
            <person name="Konstantinidis K.T."/>
            <person name="Eloe-Fadrosh E.A."/>
            <person name="Kyrpides N.C."/>
            <person name="Woyke T."/>
        </authorList>
    </citation>
    <scope>NUCLEOTIDE SEQUENCE</scope>
    <source>
        <strain evidence="1">GVMAG-S-3300013093-109</strain>
    </source>
</reference>
<evidence type="ECO:0008006" key="2">
    <source>
        <dbReference type="Google" id="ProtNLM"/>
    </source>
</evidence>
<dbReference type="AlphaFoldDB" id="A0A6C0KT66"/>
<evidence type="ECO:0000313" key="1">
    <source>
        <dbReference type="EMBL" id="QHU20391.1"/>
    </source>
</evidence>
<sequence length="242" mass="29231">MTRGFIIIRHVMNELTNHYWKECYQGIRRLYDDPILIIDDSSKKEWLTEDIPLENCTVIYDTLHKGAAELLPYYYFHHLKPFDEAIILHDSVFIQHPVNFSLRNDEPVRFIWSIPHYWDDEIFHLINKLLISSPKHPDLVAFYHQKTKWRGGFGVMSIIKWEFIDLLHREHCLFDVMLPKIEQRDDRSALERVLPLLAQYHYPECMFQMGDIFHYMKFGLTYNESRSPEYNHYPLLKVWSGR</sequence>
<proteinExistence type="predicted"/>